<accession>A0ABQ0H3H9</accession>
<dbReference type="RefSeq" id="WP_407866093.1">
    <property type="nucleotide sequence ID" value="NZ_BAAFZP010000002.1"/>
</dbReference>
<gene>
    <name evidence="2" type="ORF">PPNSA23_34260</name>
</gene>
<feature type="signal peptide" evidence="1">
    <location>
        <begin position="1"/>
        <end position="27"/>
    </location>
</feature>
<keyword evidence="1" id="KW-0732">Signal</keyword>
<evidence type="ECO:0000256" key="1">
    <source>
        <dbReference type="SAM" id="SignalP"/>
    </source>
</evidence>
<organism evidence="2 3">
    <name type="scientific">Phyllobacterium phragmitis</name>
    <dbReference type="NCBI Taxonomy" id="2670329"/>
    <lineage>
        <taxon>Bacteria</taxon>
        <taxon>Pseudomonadati</taxon>
        <taxon>Pseudomonadota</taxon>
        <taxon>Alphaproteobacteria</taxon>
        <taxon>Hyphomicrobiales</taxon>
        <taxon>Phyllobacteriaceae</taxon>
        <taxon>Phyllobacterium</taxon>
    </lineage>
</organism>
<sequence>MSGTPHPIVQVLLAAAVGIGSSGFATAAEPVAVAIAGFDFRDTSGEVRDQSAEHAKRLKALGVTLQEGLSGGKKTKAIPLTCRTDECTARTAGVEALSVRAKEAGARYLLIGEVLKMSTLIGQVKFALLDLSDNKPVCDRFLTYRGDTDEAWRRAAAFTARDVQRHCIP</sequence>
<evidence type="ECO:0000313" key="2">
    <source>
        <dbReference type="EMBL" id="GAB1583483.1"/>
    </source>
</evidence>
<dbReference type="EMBL" id="BAAFZP010000002">
    <property type="protein sequence ID" value="GAB1583483.1"/>
    <property type="molecule type" value="Genomic_DNA"/>
</dbReference>
<comment type="caution">
    <text evidence="2">The sequence shown here is derived from an EMBL/GenBank/DDBJ whole genome shotgun (WGS) entry which is preliminary data.</text>
</comment>
<dbReference type="Pfam" id="PF11684">
    <property type="entry name" value="DUF3280"/>
    <property type="match status" value="1"/>
</dbReference>
<protein>
    <recommendedName>
        <fullName evidence="4">DUF2380 domain-containing protein</fullName>
    </recommendedName>
</protein>
<dbReference type="InterPro" id="IPR021698">
    <property type="entry name" value="DUF3280"/>
</dbReference>
<proteinExistence type="predicted"/>
<name>A0ABQ0H3H9_9HYPH</name>
<evidence type="ECO:0000313" key="3">
    <source>
        <dbReference type="Proteomes" id="UP001628091"/>
    </source>
</evidence>
<evidence type="ECO:0008006" key="4">
    <source>
        <dbReference type="Google" id="ProtNLM"/>
    </source>
</evidence>
<dbReference type="Proteomes" id="UP001628091">
    <property type="component" value="Unassembled WGS sequence"/>
</dbReference>
<reference evidence="2 3" key="1">
    <citation type="submission" date="2024-10" db="EMBL/GenBank/DDBJ databases">
        <title>Isolation, draft genome sequencing and identification of Phyllobacterium sp. NSA23, isolated from leaf soil.</title>
        <authorList>
            <person name="Akita H."/>
        </authorList>
    </citation>
    <scope>NUCLEOTIDE SEQUENCE [LARGE SCALE GENOMIC DNA]</scope>
    <source>
        <strain evidence="2 3">NSA23</strain>
    </source>
</reference>
<keyword evidence="3" id="KW-1185">Reference proteome</keyword>
<feature type="chain" id="PRO_5047008444" description="DUF2380 domain-containing protein" evidence="1">
    <location>
        <begin position="28"/>
        <end position="169"/>
    </location>
</feature>